<dbReference type="Proteomes" id="UP000430692">
    <property type="component" value="Unassembled WGS sequence"/>
</dbReference>
<proteinExistence type="predicted"/>
<comment type="caution">
    <text evidence="1">The sequence shown here is derived from an EMBL/GenBank/DDBJ whole genome shotgun (WGS) entry which is preliminary data.</text>
</comment>
<dbReference type="AlphaFoldDB" id="A0A6I4VSU1"/>
<gene>
    <name evidence="1" type="ORF">GSM42_05920</name>
</gene>
<organism evidence="1 2">
    <name type="scientific">Shimazuella alba</name>
    <dbReference type="NCBI Taxonomy" id="2690964"/>
    <lineage>
        <taxon>Bacteria</taxon>
        <taxon>Bacillati</taxon>
        <taxon>Bacillota</taxon>
        <taxon>Bacilli</taxon>
        <taxon>Bacillales</taxon>
        <taxon>Thermoactinomycetaceae</taxon>
        <taxon>Shimazuella</taxon>
    </lineage>
</organism>
<reference evidence="1 2" key="1">
    <citation type="submission" date="2019-12" db="EMBL/GenBank/DDBJ databases">
        <title>Whole-genome analyses of novel actinobacteria.</title>
        <authorList>
            <person name="Sahin N."/>
            <person name="Saygin H."/>
        </authorList>
    </citation>
    <scope>NUCLEOTIDE SEQUENCE [LARGE SCALE GENOMIC DNA]</scope>
    <source>
        <strain evidence="1 2">KC615</strain>
    </source>
</reference>
<name>A0A6I4VSU1_9BACL</name>
<sequence>MSENTSDLIEAINEFIYLGESMQGIISNYKFLQSNGRRLLDLWGKQLSEKFARCILP</sequence>
<keyword evidence="2" id="KW-1185">Reference proteome</keyword>
<protein>
    <submittedName>
        <fullName evidence="1">Uncharacterized protein</fullName>
    </submittedName>
</protein>
<accession>A0A6I4VSU1</accession>
<dbReference type="EMBL" id="WUUL01000003">
    <property type="protein sequence ID" value="MXQ53275.1"/>
    <property type="molecule type" value="Genomic_DNA"/>
</dbReference>
<evidence type="ECO:0000313" key="2">
    <source>
        <dbReference type="Proteomes" id="UP000430692"/>
    </source>
</evidence>
<evidence type="ECO:0000313" key="1">
    <source>
        <dbReference type="EMBL" id="MXQ53275.1"/>
    </source>
</evidence>